<feature type="compositionally biased region" description="Pro residues" evidence="6">
    <location>
        <begin position="362"/>
        <end position="371"/>
    </location>
</feature>
<gene>
    <name evidence="8" type="ORF">B5V51_4703</name>
</gene>
<comment type="subcellular location">
    <subcellularLocation>
        <location evidence="1">Nucleus</location>
    </subcellularLocation>
</comment>
<keyword evidence="3" id="KW-0238">DNA-binding</keyword>
<evidence type="ECO:0000256" key="2">
    <source>
        <dbReference type="ARBA" id="ARBA00023015"/>
    </source>
</evidence>
<dbReference type="AlphaFoldDB" id="A0A2A4JAQ4"/>
<feature type="domain" description="BHLH" evidence="7">
    <location>
        <begin position="175"/>
        <end position="228"/>
    </location>
</feature>
<dbReference type="PANTHER" id="PTHR11793:SF13">
    <property type="entry name" value="PROTEIN DAUGHTERLESS"/>
    <property type="match status" value="1"/>
</dbReference>
<keyword evidence="2" id="KW-0805">Transcription regulation</keyword>
<feature type="domain" description="BHLH" evidence="7">
    <location>
        <begin position="260"/>
        <end position="313"/>
    </location>
</feature>
<dbReference type="Pfam" id="PF00010">
    <property type="entry name" value="HLH"/>
    <property type="match status" value="2"/>
</dbReference>
<keyword evidence="4" id="KW-0804">Transcription</keyword>
<protein>
    <recommendedName>
        <fullName evidence="7">BHLH domain-containing protein</fullName>
    </recommendedName>
</protein>
<dbReference type="GO" id="GO:0000978">
    <property type="term" value="F:RNA polymerase II cis-regulatory region sequence-specific DNA binding"/>
    <property type="evidence" value="ECO:0007669"/>
    <property type="project" value="TreeGrafter"/>
</dbReference>
<reference evidence="8" key="1">
    <citation type="submission" date="2017-09" db="EMBL/GenBank/DDBJ databases">
        <title>Contemporary evolution of a Lepidopteran species, Heliothis virescens, in response to modern agricultural practices.</title>
        <authorList>
            <person name="Fritz M.L."/>
            <person name="Deyonke A.M."/>
            <person name="Papanicolaou A."/>
            <person name="Micinski S."/>
            <person name="Westbrook J."/>
            <person name="Gould F."/>
        </authorList>
    </citation>
    <scope>NUCLEOTIDE SEQUENCE [LARGE SCALE GENOMIC DNA]</scope>
    <source>
        <strain evidence="8">HvINT-</strain>
        <tissue evidence="8">Whole body</tissue>
    </source>
</reference>
<sequence>MVFLRDHNDCGARMEERLDDAINVLRNHAEAPDLFPHDLPHPHPHQPPTVSRLGVGGALPQLHSEPPIKMERHVLPNTKKRKEPPDSGVESKPSSSGSADALANKPPNSKRSRRYSTNPAMPSCSSADEDDLDPDTKAARERERRQANNVRESCSSADEGDDEADPQAKALREKERRQANNARERIRIRDINEALKELGRMCMTHLKSDKPQTKLGILNMAVEVIMTLEQQVRGQYCSCSSADEGDDEADPQAKALREKERRQANNARERIRIRDINEALKELGRMCMTHLKSDKPQTKLGILNMAVEVIMTLEQQVRERNLNPKAACLKRREEEKAEEAPKLLPAPLQHYQPMPGMGQLPGQPPSGAPPQ</sequence>
<dbReference type="GO" id="GO:0005634">
    <property type="term" value="C:nucleus"/>
    <property type="evidence" value="ECO:0007669"/>
    <property type="project" value="UniProtKB-SubCell"/>
</dbReference>
<feature type="compositionally biased region" description="Basic and acidic residues" evidence="6">
    <location>
        <begin position="134"/>
        <end position="146"/>
    </location>
</feature>
<dbReference type="SMART" id="SM00353">
    <property type="entry name" value="HLH"/>
    <property type="match status" value="2"/>
</dbReference>
<dbReference type="SUPFAM" id="SSF47459">
    <property type="entry name" value="HLH, helix-loop-helix DNA-binding domain"/>
    <property type="match status" value="2"/>
</dbReference>
<dbReference type="PROSITE" id="PS50888">
    <property type="entry name" value="BHLH"/>
    <property type="match status" value="2"/>
</dbReference>
<dbReference type="InterPro" id="IPR036638">
    <property type="entry name" value="HLH_DNA-bd_sf"/>
</dbReference>
<feature type="compositionally biased region" description="Basic and acidic residues" evidence="6">
    <location>
        <begin position="331"/>
        <end position="341"/>
    </location>
</feature>
<dbReference type="EMBL" id="NWSH01002193">
    <property type="protein sequence ID" value="PCG68939.1"/>
    <property type="molecule type" value="Genomic_DNA"/>
</dbReference>
<dbReference type="GO" id="GO:0046983">
    <property type="term" value="F:protein dimerization activity"/>
    <property type="evidence" value="ECO:0007669"/>
    <property type="project" value="InterPro"/>
</dbReference>
<feature type="compositionally biased region" description="Polar residues" evidence="6">
    <location>
        <begin position="115"/>
        <end position="126"/>
    </location>
</feature>
<dbReference type="GO" id="GO:0005667">
    <property type="term" value="C:transcription regulator complex"/>
    <property type="evidence" value="ECO:0007669"/>
    <property type="project" value="TreeGrafter"/>
</dbReference>
<evidence type="ECO:0000313" key="8">
    <source>
        <dbReference type="EMBL" id="PCG68939.1"/>
    </source>
</evidence>
<dbReference type="STRING" id="7102.A0A2A4JAQ4"/>
<feature type="region of interest" description="Disordered" evidence="6">
    <location>
        <begin position="240"/>
        <end position="265"/>
    </location>
</feature>
<feature type="compositionally biased region" description="Basic and acidic residues" evidence="6">
    <location>
        <begin position="255"/>
        <end position="265"/>
    </location>
</feature>
<dbReference type="GO" id="GO:0000981">
    <property type="term" value="F:DNA-binding transcription factor activity, RNA polymerase II-specific"/>
    <property type="evidence" value="ECO:0007669"/>
    <property type="project" value="TreeGrafter"/>
</dbReference>
<feature type="region of interest" description="Disordered" evidence="6">
    <location>
        <begin position="33"/>
        <end position="180"/>
    </location>
</feature>
<dbReference type="InterPro" id="IPR011598">
    <property type="entry name" value="bHLH_dom"/>
</dbReference>
<keyword evidence="5" id="KW-0539">Nucleus</keyword>
<evidence type="ECO:0000256" key="4">
    <source>
        <dbReference type="ARBA" id="ARBA00023163"/>
    </source>
</evidence>
<feature type="compositionally biased region" description="Basic and acidic residues" evidence="6">
    <location>
        <begin position="170"/>
        <end position="180"/>
    </location>
</feature>
<name>A0A2A4JAQ4_HELVI</name>
<feature type="compositionally biased region" description="Low complexity" evidence="6">
    <location>
        <begin position="342"/>
        <end position="361"/>
    </location>
</feature>
<evidence type="ECO:0000256" key="1">
    <source>
        <dbReference type="ARBA" id="ARBA00004123"/>
    </source>
</evidence>
<dbReference type="Gene3D" id="4.10.280.10">
    <property type="entry name" value="Helix-loop-helix DNA-binding domain"/>
    <property type="match status" value="2"/>
</dbReference>
<evidence type="ECO:0000256" key="3">
    <source>
        <dbReference type="ARBA" id="ARBA00023125"/>
    </source>
</evidence>
<evidence type="ECO:0000256" key="5">
    <source>
        <dbReference type="ARBA" id="ARBA00023242"/>
    </source>
</evidence>
<organism evidence="8">
    <name type="scientific">Heliothis virescens</name>
    <name type="common">Tobacco budworm moth</name>
    <dbReference type="NCBI Taxonomy" id="7102"/>
    <lineage>
        <taxon>Eukaryota</taxon>
        <taxon>Metazoa</taxon>
        <taxon>Ecdysozoa</taxon>
        <taxon>Arthropoda</taxon>
        <taxon>Hexapoda</taxon>
        <taxon>Insecta</taxon>
        <taxon>Pterygota</taxon>
        <taxon>Neoptera</taxon>
        <taxon>Endopterygota</taxon>
        <taxon>Lepidoptera</taxon>
        <taxon>Glossata</taxon>
        <taxon>Ditrysia</taxon>
        <taxon>Noctuoidea</taxon>
        <taxon>Noctuidae</taxon>
        <taxon>Heliothinae</taxon>
        <taxon>Heliothis</taxon>
    </lineage>
</organism>
<accession>A0A2A4JAQ4</accession>
<dbReference type="InterPro" id="IPR051098">
    <property type="entry name" value="NeuroDiff_E-box_TFs"/>
</dbReference>
<evidence type="ECO:0000256" key="6">
    <source>
        <dbReference type="SAM" id="MobiDB-lite"/>
    </source>
</evidence>
<dbReference type="FunFam" id="4.10.280.10:FF:000001">
    <property type="entry name" value="Putative transcription factor 12"/>
    <property type="match status" value="2"/>
</dbReference>
<dbReference type="GO" id="GO:0000785">
    <property type="term" value="C:chromatin"/>
    <property type="evidence" value="ECO:0007669"/>
    <property type="project" value="TreeGrafter"/>
</dbReference>
<feature type="region of interest" description="Disordered" evidence="6">
    <location>
        <begin position="331"/>
        <end position="371"/>
    </location>
</feature>
<feature type="compositionally biased region" description="Low complexity" evidence="6">
    <location>
        <begin position="87"/>
        <end position="98"/>
    </location>
</feature>
<evidence type="ECO:0000259" key="7">
    <source>
        <dbReference type="PROSITE" id="PS50888"/>
    </source>
</evidence>
<dbReference type="PANTHER" id="PTHR11793">
    <property type="entry name" value="BASIC HELIX-LOOP-HELIX TRANSCRIPTION FACTOR"/>
    <property type="match status" value="1"/>
</dbReference>
<proteinExistence type="predicted"/>
<comment type="caution">
    <text evidence="8">The sequence shown here is derived from an EMBL/GenBank/DDBJ whole genome shotgun (WGS) entry which is preliminary data.</text>
</comment>